<evidence type="ECO:0000259" key="8">
    <source>
        <dbReference type="PROSITE" id="PS50928"/>
    </source>
</evidence>
<keyword evidence="3" id="KW-1003">Cell membrane</keyword>
<protein>
    <recommendedName>
        <fullName evidence="8">ABC transmembrane type-1 domain-containing protein</fullName>
    </recommendedName>
</protein>
<dbReference type="PANTHER" id="PTHR43386:SF1">
    <property type="entry name" value="D,D-DIPEPTIDE TRANSPORT SYSTEM PERMEASE PROTEIN DDPC-RELATED"/>
    <property type="match status" value="1"/>
</dbReference>
<dbReference type="GO" id="GO:0005886">
    <property type="term" value="C:plasma membrane"/>
    <property type="evidence" value="ECO:0007669"/>
    <property type="project" value="UniProtKB-SubCell"/>
</dbReference>
<dbReference type="InterPro" id="IPR000515">
    <property type="entry name" value="MetI-like"/>
</dbReference>
<dbReference type="GO" id="GO:0055085">
    <property type="term" value="P:transmembrane transport"/>
    <property type="evidence" value="ECO:0007669"/>
    <property type="project" value="InterPro"/>
</dbReference>
<evidence type="ECO:0000313" key="9">
    <source>
        <dbReference type="EMBL" id="GAG55373.1"/>
    </source>
</evidence>
<keyword evidence="5 7" id="KW-1133">Transmembrane helix</keyword>
<dbReference type="AlphaFoldDB" id="X0Z4K6"/>
<evidence type="ECO:0000256" key="3">
    <source>
        <dbReference type="ARBA" id="ARBA00022475"/>
    </source>
</evidence>
<dbReference type="Gene3D" id="1.10.3720.10">
    <property type="entry name" value="MetI-like"/>
    <property type="match status" value="1"/>
</dbReference>
<name>X0Z4K6_9ZZZZ</name>
<accession>X0Z4K6</accession>
<sequence>MLSVGISLIVGTFLGMLAGYYGKWVDSIVMRVMDVILAFPGIIFA</sequence>
<evidence type="ECO:0000256" key="2">
    <source>
        <dbReference type="ARBA" id="ARBA00022448"/>
    </source>
</evidence>
<gene>
    <name evidence="9" type="ORF">S01H4_09296</name>
</gene>
<evidence type="ECO:0000256" key="1">
    <source>
        <dbReference type="ARBA" id="ARBA00004651"/>
    </source>
</evidence>
<keyword evidence="2" id="KW-0813">Transport</keyword>
<comment type="caution">
    <text evidence="9">The sequence shown here is derived from an EMBL/GenBank/DDBJ whole genome shotgun (WGS) entry which is preliminary data.</text>
</comment>
<feature type="domain" description="ABC transmembrane type-1" evidence="8">
    <location>
        <begin position="1"/>
        <end position="45"/>
    </location>
</feature>
<evidence type="ECO:0000256" key="5">
    <source>
        <dbReference type="ARBA" id="ARBA00022989"/>
    </source>
</evidence>
<dbReference type="EMBL" id="BART01003330">
    <property type="protein sequence ID" value="GAG55373.1"/>
    <property type="molecule type" value="Genomic_DNA"/>
</dbReference>
<evidence type="ECO:0000256" key="4">
    <source>
        <dbReference type="ARBA" id="ARBA00022692"/>
    </source>
</evidence>
<evidence type="ECO:0000256" key="7">
    <source>
        <dbReference type="SAM" id="Phobius"/>
    </source>
</evidence>
<keyword evidence="6 7" id="KW-0472">Membrane</keyword>
<proteinExistence type="predicted"/>
<dbReference type="PANTHER" id="PTHR43386">
    <property type="entry name" value="OLIGOPEPTIDE TRANSPORT SYSTEM PERMEASE PROTEIN APPC"/>
    <property type="match status" value="1"/>
</dbReference>
<dbReference type="InterPro" id="IPR035906">
    <property type="entry name" value="MetI-like_sf"/>
</dbReference>
<dbReference type="PROSITE" id="PS50928">
    <property type="entry name" value="ABC_TM1"/>
    <property type="match status" value="1"/>
</dbReference>
<dbReference type="InterPro" id="IPR050366">
    <property type="entry name" value="BP-dependent_transpt_permease"/>
</dbReference>
<reference evidence="9" key="1">
    <citation type="journal article" date="2014" name="Front. Microbiol.">
        <title>High frequency of phylogenetically diverse reductive dehalogenase-homologous genes in deep subseafloor sedimentary metagenomes.</title>
        <authorList>
            <person name="Kawai M."/>
            <person name="Futagami T."/>
            <person name="Toyoda A."/>
            <person name="Takaki Y."/>
            <person name="Nishi S."/>
            <person name="Hori S."/>
            <person name="Arai W."/>
            <person name="Tsubouchi T."/>
            <person name="Morono Y."/>
            <person name="Uchiyama I."/>
            <person name="Ito T."/>
            <person name="Fujiyama A."/>
            <person name="Inagaki F."/>
            <person name="Takami H."/>
        </authorList>
    </citation>
    <scope>NUCLEOTIDE SEQUENCE</scope>
    <source>
        <strain evidence="9">Expedition CK06-06</strain>
    </source>
</reference>
<feature type="non-terminal residue" evidence="9">
    <location>
        <position position="45"/>
    </location>
</feature>
<feature type="transmembrane region" description="Helical" evidence="7">
    <location>
        <begin position="6"/>
        <end position="22"/>
    </location>
</feature>
<dbReference type="SUPFAM" id="SSF161098">
    <property type="entry name" value="MetI-like"/>
    <property type="match status" value="1"/>
</dbReference>
<organism evidence="9">
    <name type="scientific">marine sediment metagenome</name>
    <dbReference type="NCBI Taxonomy" id="412755"/>
    <lineage>
        <taxon>unclassified sequences</taxon>
        <taxon>metagenomes</taxon>
        <taxon>ecological metagenomes</taxon>
    </lineage>
</organism>
<keyword evidence="4 7" id="KW-0812">Transmembrane</keyword>
<evidence type="ECO:0000256" key="6">
    <source>
        <dbReference type="ARBA" id="ARBA00023136"/>
    </source>
</evidence>
<comment type="subcellular location">
    <subcellularLocation>
        <location evidence="1">Cell membrane</location>
        <topology evidence="1">Multi-pass membrane protein</topology>
    </subcellularLocation>
</comment>